<keyword evidence="3" id="KW-0132">Cell division</keyword>
<accession>A0A3D8TVF9</accession>
<keyword evidence="4" id="KW-1185">Reference proteome</keyword>
<dbReference type="Gene3D" id="3.10.350.10">
    <property type="entry name" value="LysM domain"/>
    <property type="match status" value="1"/>
</dbReference>
<dbReference type="EMBL" id="LARY01000001">
    <property type="protein sequence ID" value="RDX02637.1"/>
    <property type="molecule type" value="Genomic_DNA"/>
</dbReference>
<keyword evidence="1" id="KW-0472">Membrane</keyword>
<dbReference type="InterPro" id="IPR036779">
    <property type="entry name" value="LysM_dom_sf"/>
</dbReference>
<organism evidence="3 4">
    <name type="scientific">Listeria kieliensis</name>
    <dbReference type="NCBI Taxonomy" id="1621700"/>
    <lineage>
        <taxon>Bacteria</taxon>
        <taxon>Bacillati</taxon>
        <taxon>Bacillota</taxon>
        <taxon>Bacilli</taxon>
        <taxon>Bacillales</taxon>
        <taxon>Listeriaceae</taxon>
        <taxon>Listeria</taxon>
    </lineage>
</organism>
<evidence type="ECO:0000256" key="1">
    <source>
        <dbReference type="SAM" id="Phobius"/>
    </source>
</evidence>
<keyword evidence="1" id="KW-1133">Transmembrane helix</keyword>
<proteinExistence type="predicted"/>
<dbReference type="AlphaFoldDB" id="A0A3D8TVF9"/>
<reference evidence="4" key="1">
    <citation type="submission" date="2015-04" db="EMBL/GenBank/DDBJ databases">
        <authorList>
            <person name="Schardt J."/>
            <person name="Mueller-Herbst S."/>
            <person name="Scherer S."/>
            <person name="Huptas C."/>
        </authorList>
    </citation>
    <scope>NUCLEOTIDE SEQUENCE [LARGE SCALE GENOMIC DNA]</scope>
    <source>
        <strain evidence="4">Kiel-L1</strain>
    </source>
</reference>
<dbReference type="InterPro" id="IPR018392">
    <property type="entry name" value="LysM"/>
</dbReference>
<name>A0A3D8TVF9_9LIST</name>
<feature type="transmembrane region" description="Helical" evidence="1">
    <location>
        <begin position="12"/>
        <end position="31"/>
    </location>
</feature>
<sequence>MTVKQFWDKYYIAVIFVIVSIVMGVVFLFVTSATDQSNYSKVDILSGDSVWQLAERHAEEAKMDKASFVAWVEKNNNLDSNDIKAGESLVIPVKEKQIKTDATIQLANE</sequence>
<keyword evidence="3" id="KW-0131">Cell cycle</keyword>
<evidence type="ECO:0000259" key="2">
    <source>
        <dbReference type="PROSITE" id="PS51782"/>
    </source>
</evidence>
<dbReference type="Proteomes" id="UP000257055">
    <property type="component" value="Unassembled WGS sequence"/>
</dbReference>
<feature type="domain" description="LysM" evidence="2">
    <location>
        <begin position="40"/>
        <end position="91"/>
    </location>
</feature>
<evidence type="ECO:0000313" key="4">
    <source>
        <dbReference type="Proteomes" id="UP000257055"/>
    </source>
</evidence>
<evidence type="ECO:0000313" key="3">
    <source>
        <dbReference type="EMBL" id="RDX02637.1"/>
    </source>
</evidence>
<dbReference type="RefSeq" id="WP_115752327.1">
    <property type="nucleotide sequence ID" value="NZ_LARY01000001.1"/>
</dbReference>
<comment type="caution">
    <text evidence="3">The sequence shown here is derived from an EMBL/GenBank/DDBJ whole genome shotgun (WGS) entry which is preliminary data.</text>
</comment>
<protein>
    <submittedName>
        <fullName evidence="3">Cell division suppressor protein YneA</fullName>
    </submittedName>
</protein>
<dbReference type="Pfam" id="PF01476">
    <property type="entry name" value="LysM"/>
    <property type="match status" value="1"/>
</dbReference>
<gene>
    <name evidence="3" type="ORF">UR08_03780</name>
</gene>
<dbReference type="NCBIfam" id="NF010723">
    <property type="entry name" value="PRK14125.1"/>
    <property type="match status" value="1"/>
</dbReference>
<keyword evidence="1" id="KW-0812">Transmembrane</keyword>
<dbReference type="GO" id="GO:0051301">
    <property type="term" value="P:cell division"/>
    <property type="evidence" value="ECO:0007669"/>
    <property type="project" value="UniProtKB-KW"/>
</dbReference>
<dbReference type="PROSITE" id="PS51782">
    <property type="entry name" value="LYSM"/>
    <property type="match status" value="1"/>
</dbReference>